<reference evidence="2 3" key="1">
    <citation type="submission" date="2019-10" db="EMBL/GenBank/DDBJ databases">
        <authorList>
            <person name="Palmer J.M."/>
        </authorList>
    </citation>
    <scope>NUCLEOTIDE SEQUENCE [LARGE SCALE GENOMIC DNA]</scope>
    <source>
        <strain evidence="2 3">TWF718</strain>
    </source>
</reference>
<dbReference type="PANTHER" id="PTHR34846">
    <property type="entry name" value="4-CARBOXYMUCONOLACTONE DECARBOXYLASE FAMILY PROTEIN (AFU_ORTHOLOGUE AFUA_6G11590)"/>
    <property type="match status" value="1"/>
</dbReference>
<dbReference type="EMBL" id="JAVHNR010000003">
    <property type="protein sequence ID" value="KAK6347979.1"/>
    <property type="molecule type" value="Genomic_DNA"/>
</dbReference>
<gene>
    <name evidence="2" type="ORF">TWF718_005799</name>
</gene>
<organism evidence="2 3">
    <name type="scientific">Orbilia javanica</name>
    <dbReference type="NCBI Taxonomy" id="47235"/>
    <lineage>
        <taxon>Eukaryota</taxon>
        <taxon>Fungi</taxon>
        <taxon>Dikarya</taxon>
        <taxon>Ascomycota</taxon>
        <taxon>Pezizomycotina</taxon>
        <taxon>Orbiliomycetes</taxon>
        <taxon>Orbiliales</taxon>
        <taxon>Orbiliaceae</taxon>
        <taxon>Orbilia</taxon>
    </lineage>
</organism>
<keyword evidence="3" id="KW-1185">Reference proteome</keyword>
<evidence type="ECO:0000259" key="1">
    <source>
        <dbReference type="Pfam" id="PF02627"/>
    </source>
</evidence>
<dbReference type="AlphaFoldDB" id="A0AAN8RJ98"/>
<evidence type="ECO:0000313" key="2">
    <source>
        <dbReference type="EMBL" id="KAK6347979.1"/>
    </source>
</evidence>
<feature type="domain" description="Carboxymuconolactone decarboxylase-like" evidence="1">
    <location>
        <begin position="75"/>
        <end position="130"/>
    </location>
</feature>
<dbReference type="Proteomes" id="UP001313282">
    <property type="component" value="Unassembled WGS sequence"/>
</dbReference>
<evidence type="ECO:0000313" key="3">
    <source>
        <dbReference type="Proteomes" id="UP001313282"/>
    </source>
</evidence>
<proteinExistence type="predicted"/>
<dbReference type="InterPro" id="IPR003779">
    <property type="entry name" value="CMD-like"/>
</dbReference>
<sequence length="204" mass="22304">MPERFPPVAPADLTPIQEVSHNEANRVIQKYLGTSFTTHNKEKAVIGPFAHFLYMPPDILKHHSALLVSIAGVKEFTTRYREIAILAVGEYYGAPYELYSHVRLAKSVGLSDLQIEDILAGRAPSEGSEQDIISWEVARALVGAGNLTAKGHLSEELWKRAEKALGKTGAGALVHFTGYYAYLCMILNAGAVDTPEGEVIWPVS</sequence>
<dbReference type="Gene3D" id="1.20.1290.10">
    <property type="entry name" value="AhpD-like"/>
    <property type="match status" value="1"/>
</dbReference>
<name>A0AAN8RJ98_9PEZI</name>
<dbReference type="InterPro" id="IPR029032">
    <property type="entry name" value="AhpD-like"/>
</dbReference>
<dbReference type="GO" id="GO:0051920">
    <property type="term" value="F:peroxiredoxin activity"/>
    <property type="evidence" value="ECO:0007669"/>
    <property type="project" value="InterPro"/>
</dbReference>
<comment type="caution">
    <text evidence="2">The sequence shown here is derived from an EMBL/GenBank/DDBJ whole genome shotgun (WGS) entry which is preliminary data.</text>
</comment>
<dbReference type="SUPFAM" id="SSF69118">
    <property type="entry name" value="AhpD-like"/>
    <property type="match status" value="1"/>
</dbReference>
<dbReference type="Pfam" id="PF02627">
    <property type="entry name" value="CMD"/>
    <property type="match status" value="1"/>
</dbReference>
<accession>A0AAN8RJ98</accession>
<protein>
    <recommendedName>
        <fullName evidence="1">Carboxymuconolactone decarboxylase-like domain-containing protein</fullName>
    </recommendedName>
</protein>
<dbReference type="PANTHER" id="PTHR34846:SF11">
    <property type="entry name" value="4-CARBOXYMUCONOLACTONE DECARBOXYLASE FAMILY PROTEIN (AFU_ORTHOLOGUE AFUA_6G11590)"/>
    <property type="match status" value="1"/>
</dbReference>